<evidence type="ECO:0000256" key="6">
    <source>
        <dbReference type="ARBA" id="ARBA00022882"/>
    </source>
</evidence>
<keyword evidence="16" id="KW-1185">Reference proteome</keyword>
<evidence type="ECO:0000313" key="15">
    <source>
        <dbReference type="EMBL" id="GHB19883.1"/>
    </source>
</evidence>
<organism evidence="15 16">
    <name type="scientific">Pseudovibrio japonicus</name>
    <dbReference type="NCBI Taxonomy" id="366534"/>
    <lineage>
        <taxon>Bacteria</taxon>
        <taxon>Pseudomonadati</taxon>
        <taxon>Pseudomonadota</taxon>
        <taxon>Alphaproteobacteria</taxon>
        <taxon>Hyphomicrobiales</taxon>
        <taxon>Stappiaceae</taxon>
        <taxon>Pseudovibrio</taxon>
    </lineage>
</organism>
<dbReference type="Gene3D" id="1.10.287.70">
    <property type="match status" value="1"/>
</dbReference>
<keyword evidence="4 13" id="KW-0812">Transmembrane</keyword>
<dbReference type="InterPro" id="IPR027359">
    <property type="entry name" value="Volt_channel_dom_sf"/>
</dbReference>
<keyword evidence="3" id="KW-0633">Potassium transport</keyword>
<comment type="caution">
    <text evidence="15">The sequence shown here is derived from an EMBL/GenBank/DDBJ whole genome shotgun (WGS) entry which is preliminary data.</text>
</comment>
<dbReference type="Gene3D" id="1.20.120.350">
    <property type="entry name" value="Voltage-gated potassium channels. Chain C"/>
    <property type="match status" value="1"/>
</dbReference>
<dbReference type="PANTHER" id="PTHR11537:SF254">
    <property type="entry name" value="POTASSIUM VOLTAGE-GATED CHANNEL PROTEIN SHAB"/>
    <property type="match status" value="1"/>
</dbReference>
<keyword evidence="10 13" id="KW-0472">Membrane</keyword>
<feature type="transmembrane region" description="Helical" evidence="13">
    <location>
        <begin position="12"/>
        <end position="31"/>
    </location>
</feature>
<feature type="coiled-coil region" evidence="12">
    <location>
        <begin position="222"/>
        <end position="249"/>
    </location>
</feature>
<accession>A0ABQ3DZE4</accession>
<reference evidence="16" key="1">
    <citation type="journal article" date="2019" name="Int. J. Syst. Evol. Microbiol.">
        <title>The Global Catalogue of Microorganisms (GCM) 10K type strain sequencing project: providing services to taxonomists for standard genome sequencing and annotation.</title>
        <authorList>
            <consortium name="The Broad Institute Genomics Platform"/>
            <consortium name="The Broad Institute Genome Sequencing Center for Infectious Disease"/>
            <person name="Wu L."/>
            <person name="Ma J."/>
        </authorList>
    </citation>
    <scope>NUCLEOTIDE SEQUENCE [LARGE SCALE GENOMIC DNA]</scope>
    <source>
        <strain evidence="16">KCTC 12861</strain>
    </source>
</reference>
<dbReference type="RefSeq" id="WP_189435027.1">
    <property type="nucleotide sequence ID" value="NZ_BMXE01000001.1"/>
</dbReference>
<name>A0ABQ3DZE4_9HYPH</name>
<keyword evidence="5" id="KW-0631">Potassium channel</keyword>
<dbReference type="InterPro" id="IPR028325">
    <property type="entry name" value="VG_K_chnl"/>
</dbReference>
<keyword evidence="8 13" id="KW-1133">Transmembrane helix</keyword>
<evidence type="ECO:0000256" key="12">
    <source>
        <dbReference type="SAM" id="Coils"/>
    </source>
</evidence>
<keyword evidence="11" id="KW-0407">Ion channel</keyword>
<protein>
    <submittedName>
        <fullName evidence="15">Ion transporter</fullName>
    </submittedName>
</protein>
<feature type="transmembrane region" description="Helical" evidence="13">
    <location>
        <begin position="186"/>
        <end position="211"/>
    </location>
</feature>
<evidence type="ECO:0000256" key="5">
    <source>
        <dbReference type="ARBA" id="ARBA00022826"/>
    </source>
</evidence>
<evidence type="ECO:0000256" key="2">
    <source>
        <dbReference type="ARBA" id="ARBA00022448"/>
    </source>
</evidence>
<evidence type="ECO:0000256" key="10">
    <source>
        <dbReference type="ARBA" id="ARBA00023136"/>
    </source>
</evidence>
<feature type="transmembrane region" description="Helical" evidence="13">
    <location>
        <begin position="160"/>
        <end position="179"/>
    </location>
</feature>
<evidence type="ECO:0000259" key="14">
    <source>
        <dbReference type="Pfam" id="PF00520"/>
    </source>
</evidence>
<comment type="subcellular location">
    <subcellularLocation>
        <location evidence="1">Membrane</location>
        <topology evidence="1">Multi-pass membrane protein</topology>
    </subcellularLocation>
</comment>
<evidence type="ECO:0000256" key="9">
    <source>
        <dbReference type="ARBA" id="ARBA00023065"/>
    </source>
</evidence>
<keyword evidence="2" id="KW-0813">Transport</keyword>
<dbReference type="EMBL" id="BMXE01000001">
    <property type="protein sequence ID" value="GHB19883.1"/>
    <property type="molecule type" value="Genomic_DNA"/>
</dbReference>
<proteinExistence type="predicted"/>
<evidence type="ECO:0000256" key="8">
    <source>
        <dbReference type="ARBA" id="ARBA00022989"/>
    </source>
</evidence>
<evidence type="ECO:0000313" key="16">
    <source>
        <dbReference type="Proteomes" id="UP000637980"/>
    </source>
</evidence>
<keyword evidence="6" id="KW-0851">Voltage-gated channel</keyword>
<keyword evidence="7" id="KW-0630">Potassium</keyword>
<feature type="transmembrane region" description="Helical" evidence="13">
    <location>
        <begin position="43"/>
        <end position="61"/>
    </location>
</feature>
<evidence type="ECO:0000256" key="1">
    <source>
        <dbReference type="ARBA" id="ARBA00004141"/>
    </source>
</evidence>
<evidence type="ECO:0000256" key="11">
    <source>
        <dbReference type="ARBA" id="ARBA00023303"/>
    </source>
</evidence>
<feature type="transmembrane region" description="Helical" evidence="13">
    <location>
        <begin position="123"/>
        <end position="145"/>
    </location>
</feature>
<dbReference type="Gene3D" id="1.20.5.110">
    <property type="match status" value="1"/>
</dbReference>
<evidence type="ECO:0000256" key="13">
    <source>
        <dbReference type="SAM" id="Phobius"/>
    </source>
</evidence>
<evidence type="ECO:0000256" key="7">
    <source>
        <dbReference type="ARBA" id="ARBA00022958"/>
    </source>
</evidence>
<feature type="domain" description="Ion transport" evidence="14">
    <location>
        <begin position="11"/>
        <end position="209"/>
    </location>
</feature>
<dbReference type="PRINTS" id="PR00169">
    <property type="entry name" value="KCHANNEL"/>
</dbReference>
<evidence type="ECO:0000256" key="3">
    <source>
        <dbReference type="ARBA" id="ARBA00022538"/>
    </source>
</evidence>
<dbReference type="Proteomes" id="UP000637980">
    <property type="component" value="Unassembled WGS sequence"/>
</dbReference>
<dbReference type="PANTHER" id="PTHR11537">
    <property type="entry name" value="VOLTAGE-GATED POTASSIUM CHANNEL"/>
    <property type="match status" value="1"/>
</dbReference>
<evidence type="ECO:0000256" key="4">
    <source>
        <dbReference type="ARBA" id="ARBA00022692"/>
    </source>
</evidence>
<gene>
    <name evidence="15" type="ORF">GCM10007094_04790</name>
</gene>
<dbReference type="SUPFAM" id="SSF81324">
    <property type="entry name" value="Voltage-gated potassium channels"/>
    <property type="match status" value="1"/>
</dbReference>
<keyword evidence="9" id="KW-0406">Ion transport</keyword>
<keyword evidence="12" id="KW-0175">Coiled coil</keyword>
<sequence>MHLRYSDTSNHLFDLFILALSIYVIAALVIQETMYLDQDTITLLIYADTAICGVFFIEFLVRFMRAEKKLAFLKWGWIDLLASIPLVDPLRYGRIIRLFRIIRALRASHTIVRYVFNKRTNSVLTLVLLSSTLMIILAAIAVLQVEKNIDGANILHLRDAVWWAFVTITTVGYGDFYPVSLEGRVIAAFLMTVGVGLFATLTGTIVANLFINVEEQKGNQELNVLETKLDALHVELAEMRRELQKQRALGAPD</sequence>
<dbReference type="InterPro" id="IPR005821">
    <property type="entry name" value="Ion_trans_dom"/>
</dbReference>
<dbReference type="Pfam" id="PF00520">
    <property type="entry name" value="Ion_trans"/>
    <property type="match status" value="1"/>
</dbReference>